<dbReference type="OrthoDB" id="3437960at2759"/>
<accession>A0A6P7XK32</accession>
<evidence type="ECO:0000256" key="10">
    <source>
        <dbReference type="ARBA" id="ARBA00023242"/>
    </source>
</evidence>
<protein>
    <submittedName>
        <fullName evidence="15 16">Flt3-interacting zinc finger protein 1-like</fullName>
    </submittedName>
</protein>
<feature type="domain" description="C2H2-type" evidence="13">
    <location>
        <begin position="397"/>
        <end position="424"/>
    </location>
</feature>
<dbReference type="GO" id="GO:0008270">
    <property type="term" value="F:zinc ion binding"/>
    <property type="evidence" value="ECO:0007669"/>
    <property type="project" value="UniProtKB-KW"/>
</dbReference>
<dbReference type="RefSeq" id="XP_030053576.1">
    <property type="nucleotide sequence ID" value="XM_030197716.1"/>
</dbReference>
<dbReference type="FunFam" id="3.30.160.60:FF:001498">
    <property type="entry name" value="Zinc finger protein 404"/>
    <property type="match status" value="1"/>
</dbReference>
<evidence type="ECO:0000313" key="14">
    <source>
        <dbReference type="Proteomes" id="UP000515156"/>
    </source>
</evidence>
<comment type="similarity">
    <text evidence="2">Belongs to the krueppel C2H2-type zinc-finger protein family.</text>
</comment>
<dbReference type="Proteomes" id="UP000515156">
    <property type="component" value="Chromosome 3"/>
</dbReference>
<dbReference type="FunFam" id="3.30.160.60:FF:000340">
    <property type="entry name" value="zinc finger protein 473 isoform X1"/>
    <property type="match status" value="1"/>
</dbReference>
<evidence type="ECO:0000259" key="13">
    <source>
        <dbReference type="PROSITE" id="PS50157"/>
    </source>
</evidence>
<keyword evidence="3" id="KW-0479">Metal-binding</keyword>
<feature type="domain" description="C2H2-type" evidence="13">
    <location>
        <begin position="117"/>
        <end position="144"/>
    </location>
</feature>
<dbReference type="PANTHER" id="PTHR24409:SF295">
    <property type="entry name" value="AZ2-RELATED"/>
    <property type="match status" value="1"/>
</dbReference>
<sequence length="479" mass="53749">MELLVKEDGDDFPLEIKGALVNCFDVTPSDAEVEEHIDIDGRYATRPGRLWTSCTLLGTAKSDSEEETGRRGEVSVATPQPQDEEADPFQCSECDKSFRFRSGLRRHFACHTQLKPFGCPHCGKNFKHSFNLANHIRCHTGERPFRCTQCPKSFRDSTSLLTHQVVHTGEKPYICHVCQLRFSLRNSLRRHLSKQHQIVERANPYREKARVSSGPVSAGRLGPYGCGACGRYFQQPSELQRHWLVHGGAKPFKCPECERNFNTQSLLERHRLTHGEKKQKTSTPQCQLCSKDSGNASESGGQCTACATPESLYQCECGTFFSTASSLAQHLDAHISNVSFICGTCGQSLPSISSLEDHQLSHSAPSAPAHHAGSELLRLLQLQIFPPPLPRPSKKPFSCSECSKLFRKQRDLDRHLLVHTGEKPYQCKECGKFFRQEAYLKHHQLLHGTDRPFPCSICGKGFITLSNLSRHKKLHQGLD</sequence>
<dbReference type="Gene3D" id="3.30.160.60">
    <property type="entry name" value="Classic Zinc Finger"/>
    <property type="match status" value="10"/>
</dbReference>
<evidence type="ECO:0000256" key="2">
    <source>
        <dbReference type="ARBA" id="ARBA00006991"/>
    </source>
</evidence>
<keyword evidence="7" id="KW-0805">Transcription regulation</keyword>
<keyword evidence="4" id="KW-0677">Repeat</keyword>
<evidence type="ECO:0000256" key="4">
    <source>
        <dbReference type="ARBA" id="ARBA00022737"/>
    </source>
</evidence>
<dbReference type="SUPFAM" id="SSF57667">
    <property type="entry name" value="beta-beta-alpha zinc fingers"/>
    <property type="match status" value="6"/>
</dbReference>
<keyword evidence="14" id="KW-1185">Reference proteome</keyword>
<feature type="region of interest" description="Disordered" evidence="12">
    <location>
        <begin position="61"/>
        <end position="87"/>
    </location>
</feature>
<evidence type="ECO:0000256" key="6">
    <source>
        <dbReference type="ARBA" id="ARBA00022833"/>
    </source>
</evidence>
<evidence type="ECO:0000313" key="15">
    <source>
        <dbReference type="RefSeq" id="XP_030053576.1"/>
    </source>
</evidence>
<feature type="domain" description="C2H2-type" evidence="13">
    <location>
        <begin position="89"/>
        <end position="116"/>
    </location>
</feature>
<dbReference type="FunFam" id="3.30.160.60:FF:000093">
    <property type="entry name" value="zinc finger protein 668 isoform X1"/>
    <property type="match status" value="1"/>
</dbReference>
<keyword evidence="9" id="KW-0804">Transcription</keyword>
<feature type="domain" description="C2H2-type" evidence="13">
    <location>
        <begin position="425"/>
        <end position="452"/>
    </location>
</feature>
<evidence type="ECO:0000256" key="1">
    <source>
        <dbReference type="ARBA" id="ARBA00004123"/>
    </source>
</evidence>
<dbReference type="RefSeq" id="XP_030053579.1">
    <property type="nucleotide sequence ID" value="XM_030197719.1"/>
</dbReference>
<dbReference type="FunFam" id="3.30.160.60:FF:000065">
    <property type="entry name" value="B-cell CLL/lymphoma 6, member B"/>
    <property type="match status" value="1"/>
</dbReference>
<dbReference type="GeneID" id="115466472"/>
<dbReference type="FunFam" id="3.30.160.60:FF:001174">
    <property type="entry name" value="zinc finger protein 527 isoform X1"/>
    <property type="match status" value="1"/>
</dbReference>
<dbReference type="FunFam" id="3.30.160.60:FF:001365">
    <property type="entry name" value="Flt3-interacting zinc finger protein 1"/>
    <property type="match status" value="1"/>
</dbReference>
<evidence type="ECO:0000256" key="8">
    <source>
        <dbReference type="ARBA" id="ARBA00023125"/>
    </source>
</evidence>
<evidence type="ECO:0000313" key="16">
    <source>
        <dbReference type="RefSeq" id="XP_030053579.1"/>
    </source>
</evidence>
<dbReference type="GO" id="GO:0000981">
    <property type="term" value="F:DNA-binding transcription factor activity, RNA polymerase II-specific"/>
    <property type="evidence" value="ECO:0007669"/>
    <property type="project" value="TreeGrafter"/>
</dbReference>
<organism evidence="14 15">
    <name type="scientific">Microcaecilia unicolor</name>
    <dbReference type="NCBI Taxonomy" id="1415580"/>
    <lineage>
        <taxon>Eukaryota</taxon>
        <taxon>Metazoa</taxon>
        <taxon>Chordata</taxon>
        <taxon>Craniata</taxon>
        <taxon>Vertebrata</taxon>
        <taxon>Euteleostomi</taxon>
        <taxon>Amphibia</taxon>
        <taxon>Gymnophiona</taxon>
        <taxon>Siphonopidae</taxon>
        <taxon>Microcaecilia</taxon>
    </lineage>
</organism>
<dbReference type="PROSITE" id="PS50157">
    <property type="entry name" value="ZINC_FINGER_C2H2_2"/>
    <property type="match status" value="10"/>
</dbReference>
<feature type="domain" description="C2H2-type" evidence="13">
    <location>
        <begin position="145"/>
        <end position="172"/>
    </location>
</feature>
<dbReference type="FunFam" id="3.30.160.60:FF:000286">
    <property type="entry name" value="Zinc finger protein 770"/>
    <property type="match status" value="1"/>
</dbReference>
<evidence type="ECO:0000256" key="7">
    <source>
        <dbReference type="ARBA" id="ARBA00023015"/>
    </source>
</evidence>
<dbReference type="SMART" id="SM00355">
    <property type="entry name" value="ZnF_C2H2"/>
    <property type="match status" value="11"/>
</dbReference>
<keyword evidence="10" id="KW-0539">Nucleus</keyword>
<proteinExistence type="inferred from homology"/>
<feature type="domain" description="C2H2-type" evidence="13">
    <location>
        <begin position="173"/>
        <end position="196"/>
    </location>
</feature>
<feature type="domain" description="C2H2-type" evidence="13">
    <location>
        <begin position="453"/>
        <end position="479"/>
    </location>
</feature>
<comment type="subcellular location">
    <subcellularLocation>
        <location evidence="1">Nucleus</location>
    </subcellularLocation>
</comment>
<evidence type="ECO:0000256" key="5">
    <source>
        <dbReference type="ARBA" id="ARBA00022771"/>
    </source>
</evidence>
<dbReference type="PROSITE" id="PS00028">
    <property type="entry name" value="ZINC_FINGER_C2H2_1"/>
    <property type="match status" value="10"/>
</dbReference>
<dbReference type="AlphaFoldDB" id="A0A6P7XK32"/>
<reference evidence="15 16" key="1">
    <citation type="submission" date="2025-04" db="UniProtKB">
        <authorList>
            <consortium name="RefSeq"/>
        </authorList>
    </citation>
    <scope>IDENTIFICATION</scope>
</reference>
<dbReference type="GO" id="GO:0000977">
    <property type="term" value="F:RNA polymerase II transcription regulatory region sequence-specific DNA binding"/>
    <property type="evidence" value="ECO:0007669"/>
    <property type="project" value="TreeGrafter"/>
</dbReference>
<gene>
    <name evidence="15 16" type="primary">LOC115466472</name>
</gene>
<name>A0A6P7XK32_9AMPH</name>
<dbReference type="PANTHER" id="PTHR24409">
    <property type="entry name" value="ZINC FINGER PROTEIN 142"/>
    <property type="match status" value="1"/>
</dbReference>
<dbReference type="FunFam" id="3.30.160.60:FF:000322">
    <property type="entry name" value="GDNF-inducible zinc finger protein 1"/>
    <property type="match status" value="1"/>
</dbReference>
<dbReference type="InterPro" id="IPR013087">
    <property type="entry name" value="Znf_C2H2_type"/>
</dbReference>
<evidence type="ECO:0000256" key="9">
    <source>
        <dbReference type="ARBA" id="ARBA00023163"/>
    </source>
</evidence>
<dbReference type="GO" id="GO:0005634">
    <property type="term" value="C:nucleus"/>
    <property type="evidence" value="ECO:0007669"/>
    <property type="project" value="UniProtKB-SubCell"/>
</dbReference>
<dbReference type="Pfam" id="PF00096">
    <property type="entry name" value="zf-C2H2"/>
    <property type="match status" value="7"/>
</dbReference>
<evidence type="ECO:0000256" key="11">
    <source>
        <dbReference type="PROSITE-ProRule" id="PRU00042"/>
    </source>
</evidence>
<evidence type="ECO:0000256" key="3">
    <source>
        <dbReference type="ARBA" id="ARBA00022723"/>
    </source>
</evidence>
<feature type="domain" description="C2H2-type" evidence="13">
    <location>
        <begin position="224"/>
        <end position="251"/>
    </location>
</feature>
<feature type="domain" description="C2H2-type" evidence="13">
    <location>
        <begin position="340"/>
        <end position="367"/>
    </location>
</feature>
<feature type="domain" description="C2H2-type" evidence="13">
    <location>
        <begin position="252"/>
        <end position="279"/>
    </location>
</feature>
<keyword evidence="6" id="KW-0862">Zinc</keyword>
<dbReference type="KEGG" id="muo:115466472"/>
<evidence type="ECO:0000256" key="12">
    <source>
        <dbReference type="SAM" id="MobiDB-lite"/>
    </source>
</evidence>
<keyword evidence="5 11" id="KW-0863">Zinc-finger</keyword>
<dbReference type="InterPro" id="IPR036236">
    <property type="entry name" value="Znf_C2H2_sf"/>
</dbReference>
<keyword evidence="8" id="KW-0238">DNA-binding</keyword>